<dbReference type="PROSITE" id="PS00136">
    <property type="entry name" value="SUBTILASE_ASP"/>
    <property type="match status" value="1"/>
</dbReference>
<dbReference type="InterPro" id="IPR034193">
    <property type="entry name" value="PCSK9_ProteinaseK-like"/>
</dbReference>
<evidence type="ECO:0000313" key="9">
    <source>
        <dbReference type="Proteomes" id="UP000326340"/>
    </source>
</evidence>
<comment type="caution">
    <text evidence="8">The sequence shown here is derived from an EMBL/GenBank/DDBJ whole genome shotgun (WGS) entry which is preliminary data.</text>
</comment>
<protein>
    <submittedName>
        <fullName evidence="8">Alkaline proteinase</fullName>
    </submittedName>
</protein>
<dbReference type="Gene3D" id="3.40.50.200">
    <property type="entry name" value="Peptidase S8/S53 domain"/>
    <property type="match status" value="1"/>
</dbReference>
<keyword evidence="2 5" id="KW-0645">Protease</keyword>
<feature type="active site" description="Charge relay system" evidence="5">
    <location>
        <position position="65"/>
    </location>
</feature>
<evidence type="ECO:0000256" key="3">
    <source>
        <dbReference type="ARBA" id="ARBA00022801"/>
    </source>
</evidence>
<sequence>MSVKVAIVEPDYYMYLSDFKIEDRALTTQSGAPWGLGSIPHRTSGSTQYIYDTTAGADTYAYVVDSGVIASHTQFTGRITLGYNAFTGTHTDTLGHGTHVAGTIGGSTCGVATSTNLISVKVFQGAQGTTSSILAGFNWAVNDITSKSRAGRSVINLSLGGPASTTWTNAIQAAYTRGVLSVVAAGNGDQSGRPLPVSSQSPANAPNALTVAAIDSGWRPATFTNYGAGVDIFAPGVGVLSAWIGGNSATNSVSGTSMAAPHVAGLAVYLQALEDLTTPAAVTARIKALGTSGRVTGTLNGSPNLVAYSGNGA</sequence>
<dbReference type="InterPro" id="IPR000209">
    <property type="entry name" value="Peptidase_S8/S53_dom"/>
</dbReference>
<dbReference type="InterPro" id="IPR036852">
    <property type="entry name" value="Peptidase_S8/S53_dom_sf"/>
</dbReference>
<dbReference type="PROSITE" id="PS00138">
    <property type="entry name" value="SUBTILASE_SER"/>
    <property type="match status" value="1"/>
</dbReference>
<dbReference type="OrthoDB" id="206201at2759"/>
<dbReference type="SUPFAM" id="SSF52743">
    <property type="entry name" value="Subtilisin-like"/>
    <property type="match status" value="1"/>
</dbReference>
<gene>
    <name evidence="8" type="primary">Prb1-1</name>
    <name evidence="8" type="ORF">CSHISOI_10418</name>
</gene>
<proteinExistence type="inferred from homology"/>
<accession>A0A5Q4BE66</accession>
<dbReference type="PANTHER" id="PTHR43806">
    <property type="entry name" value="PEPTIDASE S8"/>
    <property type="match status" value="1"/>
</dbReference>
<feature type="active site" description="Charge relay system" evidence="5">
    <location>
        <position position="96"/>
    </location>
</feature>
<evidence type="ECO:0000259" key="7">
    <source>
        <dbReference type="Pfam" id="PF00082"/>
    </source>
</evidence>
<dbReference type="PROSITE" id="PS00137">
    <property type="entry name" value="SUBTILASE_HIS"/>
    <property type="match status" value="1"/>
</dbReference>
<keyword evidence="4 5" id="KW-0720">Serine protease</keyword>
<feature type="active site" description="Charge relay system" evidence="5">
    <location>
        <position position="257"/>
    </location>
</feature>
<keyword evidence="3 5" id="KW-0378">Hydrolase</keyword>
<dbReference type="GO" id="GO:0004252">
    <property type="term" value="F:serine-type endopeptidase activity"/>
    <property type="evidence" value="ECO:0007669"/>
    <property type="project" value="UniProtKB-UniRule"/>
</dbReference>
<dbReference type="FunFam" id="3.40.50.200:FF:000007">
    <property type="entry name" value="Subtilisin-like serine protease"/>
    <property type="match status" value="1"/>
</dbReference>
<dbReference type="InterPro" id="IPR023827">
    <property type="entry name" value="Peptidase_S8_Asp-AS"/>
</dbReference>
<name>A0A5Q4BE66_9PEZI</name>
<dbReference type="GO" id="GO:0006508">
    <property type="term" value="P:proteolysis"/>
    <property type="evidence" value="ECO:0007669"/>
    <property type="project" value="UniProtKB-KW"/>
</dbReference>
<comment type="similarity">
    <text evidence="1 5 6">Belongs to the peptidase S8 family.</text>
</comment>
<evidence type="ECO:0000256" key="6">
    <source>
        <dbReference type="RuleBase" id="RU003355"/>
    </source>
</evidence>
<feature type="domain" description="Peptidase S8/S53" evidence="7">
    <location>
        <begin position="63"/>
        <end position="286"/>
    </location>
</feature>
<dbReference type="PANTHER" id="PTHR43806:SF58">
    <property type="entry name" value="ALKALINE PROTEASE 1-RELATED"/>
    <property type="match status" value="1"/>
</dbReference>
<evidence type="ECO:0000256" key="5">
    <source>
        <dbReference type="PROSITE-ProRule" id="PRU01240"/>
    </source>
</evidence>
<dbReference type="EMBL" id="PUHP01001870">
    <property type="protein sequence ID" value="TQN65007.1"/>
    <property type="molecule type" value="Genomic_DNA"/>
</dbReference>
<reference evidence="8 9" key="1">
    <citation type="journal article" date="2019" name="Sci. Rep.">
        <title>Colletotrichum shisoi sp. nov., an anthracnose pathogen of Perilla frutescens in Japan: molecular phylogenetic, morphological and genomic evidence.</title>
        <authorList>
            <person name="Gan P."/>
            <person name="Tsushima A."/>
            <person name="Hiroyama R."/>
            <person name="Narusaka M."/>
            <person name="Takano Y."/>
            <person name="Narusaka Y."/>
            <person name="Kawaradani M."/>
            <person name="Damm U."/>
            <person name="Shirasu K."/>
        </authorList>
    </citation>
    <scope>NUCLEOTIDE SEQUENCE [LARGE SCALE GENOMIC DNA]</scope>
    <source>
        <strain evidence="8 9">PG-2018a</strain>
    </source>
</reference>
<evidence type="ECO:0000313" key="8">
    <source>
        <dbReference type="EMBL" id="TQN65007.1"/>
    </source>
</evidence>
<dbReference type="Proteomes" id="UP000326340">
    <property type="component" value="Unassembled WGS sequence"/>
</dbReference>
<dbReference type="InterPro" id="IPR023828">
    <property type="entry name" value="Peptidase_S8_Ser-AS"/>
</dbReference>
<dbReference type="AlphaFoldDB" id="A0A5Q4BE66"/>
<evidence type="ECO:0000256" key="1">
    <source>
        <dbReference type="ARBA" id="ARBA00011073"/>
    </source>
</evidence>
<dbReference type="CDD" id="cd04077">
    <property type="entry name" value="Peptidases_S8_PCSK9_ProteinaseK_like"/>
    <property type="match status" value="1"/>
</dbReference>
<keyword evidence="9" id="KW-1185">Reference proteome</keyword>
<dbReference type="InterPro" id="IPR050131">
    <property type="entry name" value="Peptidase_S8_subtilisin-like"/>
</dbReference>
<dbReference type="PROSITE" id="PS51892">
    <property type="entry name" value="SUBTILASE"/>
    <property type="match status" value="1"/>
</dbReference>
<evidence type="ECO:0000256" key="4">
    <source>
        <dbReference type="ARBA" id="ARBA00022825"/>
    </source>
</evidence>
<dbReference type="InterPro" id="IPR015500">
    <property type="entry name" value="Peptidase_S8_subtilisin-rel"/>
</dbReference>
<dbReference type="Pfam" id="PF00082">
    <property type="entry name" value="Peptidase_S8"/>
    <property type="match status" value="1"/>
</dbReference>
<dbReference type="InterPro" id="IPR022398">
    <property type="entry name" value="Peptidase_S8_His-AS"/>
</dbReference>
<evidence type="ECO:0000256" key="2">
    <source>
        <dbReference type="ARBA" id="ARBA00022670"/>
    </source>
</evidence>
<organism evidence="8 9">
    <name type="scientific">Colletotrichum shisoi</name>
    <dbReference type="NCBI Taxonomy" id="2078593"/>
    <lineage>
        <taxon>Eukaryota</taxon>
        <taxon>Fungi</taxon>
        <taxon>Dikarya</taxon>
        <taxon>Ascomycota</taxon>
        <taxon>Pezizomycotina</taxon>
        <taxon>Sordariomycetes</taxon>
        <taxon>Hypocreomycetidae</taxon>
        <taxon>Glomerellales</taxon>
        <taxon>Glomerellaceae</taxon>
        <taxon>Colletotrichum</taxon>
        <taxon>Colletotrichum destructivum species complex</taxon>
    </lineage>
</organism>
<dbReference type="PRINTS" id="PR00723">
    <property type="entry name" value="SUBTILISIN"/>
</dbReference>